<dbReference type="Proteomes" id="UP000024547">
    <property type="component" value="Unassembled WGS sequence"/>
</dbReference>
<keyword evidence="2" id="KW-1185">Reference proteome</keyword>
<dbReference type="OrthoDB" id="7619538at2"/>
<evidence type="ECO:0000313" key="2">
    <source>
        <dbReference type="Proteomes" id="UP000024547"/>
    </source>
</evidence>
<reference evidence="1 2" key="1">
    <citation type="journal article" date="2014" name="Antonie Van Leeuwenhoek">
        <title>Hyphomonas beringensis sp. nov. and Hyphomonas chukchiensis sp. nov., isolated from surface seawater of the Bering Sea and Chukchi Sea.</title>
        <authorList>
            <person name="Li C."/>
            <person name="Lai Q."/>
            <person name="Li G."/>
            <person name="Dong C."/>
            <person name="Wang J."/>
            <person name="Liao Y."/>
            <person name="Shao Z."/>
        </authorList>
    </citation>
    <scope>NUCLEOTIDE SEQUENCE [LARGE SCALE GENOMIC DNA]</scope>
    <source>
        <strain evidence="1 2">22II1-22F38</strain>
    </source>
</reference>
<dbReference type="RefSeq" id="WP_035549832.1">
    <property type="nucleotide sequence ID" value="NZ_AWFH01000007.1"/>
</dbReference>
<name>A0A059E655_9PROT</name>
<protein>
    <submittedName>
        <fullName evidence="1">Uncharacterized protein</fullName>
    </submittedName>
</protein>
<organism evidence="1 2">
    <name type="scientific">Hyphomonas atlantica</name>
    <dbReference type="NCBI Taxonomy" id="1280948"/>
    <lineage>
        <taxon>Bacteria</taxon>
        <taxon>Pseudomonadati</taxon>
        <taxon>Pseudomonadota</taxon>
        <taxon>Alphaproteobacteria</taxon>
        <taxon>Hyphomonadales</taxon>
        <taxon>Hyphomonadaceae</taxon>
        <taxon>Hyphomonas</taxon>
    </lineage>
</organism>
<accession>A0A059E655</accession>
<dbReference type="eggNOG" id="ENOG50335PZ">
    <property type="taxonomic scope" value="Bacteria"/>
</dbReference>
<evidence type="ECO:0000313" key="1">
    <source>
        <dbReference type="EMBL" id="KCZ63017.1"/>
    </source>
</evidence>
<gene>
    <name evidence="1" type="ORF">HY36_14895</name>
</gene>
<sequence length="146" mass="16997">MKKVQTFTPAHEHRGYSPGHPWYYFLGGQPLSPRDILEATRQSGYQGYARENIKAADQMAEPKRSETLRILRAKFLSDLRNDLSRYRECIRELRQTNRQLPDDSEITSCGDIHTALSLKHNHMVNNFAHLIALDDMLARQRDLFDL</sequence>
<proteinExistence type="predicted"/>
<comment type="caution">
    <text evidence="1">The sequence shown here is derived from an EMBL/GenBank/DDBJ whole genome shotgun (WGS) entry which is preliminary data.</text>
</comment>
<dbReference type="AlphaFoldDB" id="A0A059E655"/>
<dbReference type="EMBL" id="AWFH01000007">
    <property type="protein sequence ID" value="KCZ63017.1"/>
    <property type="molecule type" value="Genomic_DNA"/>
</dbReference>